<accession>A0ABP8I179</accession>
<protein>
    <submittedName>
        <fullName evidence="4">TRZ/ATZ family hydrolase</fullName>
    </submittedName>
</protein>
<organism evidence="4 5">
    <name type="scientific">Kangiella taiwanensis</name>
    <dbReference type="NCBI Taxonomy" id="1079179"/>
    <lineage>
        <taxon>Bacteria</taxon>
        <taxon>Pseudomonadati</taxon>
        <taxon>Pseudomonadota</taxon>
        <taxon>Gammaproteobacteria</taxon>
        <taxon>Kangiellales</taxon>
        <taxon>Kangiellaceae</taxon>
        <taxon>Kangiella</taxon>
    </lineage>
</organism>
<sequence>MNQSTNQPSLQSVDQIISPEWVIPVSYKGKRKLEPFRNYSVAIHKDKIVAIEPTEQLLEAYSSDQHLKLPGQVLIPGFVNSHTHAAMSLFKGLSDDLPLMMWLENHIWPAEKKWVDDKFCEDGVTLAVAEMLLSGTTCFNDMYFQPNMTAKVAQNIGMRASVGMLVFDFPSVWGSGWEAYIKKGLSLRDDYKHSDLLSFAFAPHAPYTVSDEPLKKIATLSNELSIPVHMHIHETAHEVKESMKQYGKRPLKRLQELDLVNPNLIAVHMTQLQRNEIETIANHGVSVVHCPQSNMKLASGISPIQDLLTAEVNVALGTDGNASNNDLNMFSEMKTASLLSKVYTGSAQACTAKDTLYAATMGGAEALGLGETCGSIEVGKAADLASIHLDTLQAQPMYDPVSQIVYTAGREQVSHVWVNGKLQVADGKLTQLNLEKLLNMAKSWRAKIQPS</sequence>
<evidence type="ECO:0000313" key="5">
    <source>
        <dbReference type="Proteomes" id="UP001501294"/>
    </source>
</evidence>
<dbReference type="PANTHER" id="PTHR43794">
    <property type="entry name" value="AMINOHYDROLASE SSNA-RELATED"/>
    <property type="match status" value="1"/>
</dbReference>
<reference evidence="5" key="1">
    <citation type="journal article" date="2019" name="Int. J. Syst. Evol. Microbiol.">
        <title>The Global Catalogue of Microorganisms (GCM) 10K type strain sequencing project: providing services to taxonomists for standard genome sequencing and annotation.</title>
        <authorList>
            <consortium name="The Broad Institute Genomics Platform"/>
            <consortium name="The Broad Institute Genome Sequencing Center for Infectious Disease"/>
            <person name="Wu L."/>
            <person name="Ma J."/>
        </authorList>
    </citation>
    <scope>NUCLEOTIDE SEQUENCE [LARGE SCALE GENOMIC DNA]</scope>
    <source>
        <strain evidence="5">JCM 17727</strain>
    </source>
</reference>
<evidence type="ECO:0000259" key="3">
    <source>
        <dbReference type="Pfam" id="PF01979"/>
    </source>
</evidence>
<dbReference type="SUPFAM" id="SSF51556">
    <property type="entry name" value="Metallo-dependent hydrolases"/>
    <property type="match status" value="1"/>
</dbReference>
<dbReference type="InterPro" id="IPR032466">
    <property type="entry name" value="Metal_Hydrolase"/>
</dbReference>
<evidence type="ECO:0000256" key="2">
    <source>
        <dbReference type="ARBA" id="ARBA00022801"/>
    </source>
</evidence>
<dbReference type="Proteomes" id="UP001501294">
    <property type="component" value="Unassembled WGS sequence"/>
</dbReference>
<keyword evidence="2 4" id="KW-0378">Hydrolase</keyword>
<dbReference type="NCBIfam" id="NF006549">
    <property type="entry name" value="PRK09045.1"/>
    <property type="match status" value="1"/>
</dbReference>
<keyword evidence="5" id="KW-1185">Reference proteome</keyword>
<dbReference type="CDD" id="cd01298">
    <property type="entry name" value="ATZ_TRZ_like"/>
    <property type="match status" value="1"/>
</dbReference>
<dbReference type="InterPro" id="IPR011059">
    <property type="entry name" value="Metal-dep_hydrolase_composite"/>
</dbReference>
<evidence type="ECO:0000256" key="1">
    <source>
        <dbReference type="ARBA" id="ARBA00006745"/>
    </source>
</evidence>
<evidence type="ECO:0000313" key="4">
    <source>
        <dbReference type="EMBL" id="GAA4349033.1"/>
    </source>
</evidence>
<dbReference type="RefSeq" id="WP_223577990.1">
    <property type="nucleotide sequence ID" value="NZ_BAABFU010000002.1"/>
</dbReference>
<proteinExistence type="inferred from homology"/>
<dbReference type="SUPFAM" id="SSF51338">
    <property type="entry name" value="Composite domain of metallo-dependent hydrolases"/>
    <property type="match status" value="2"/>
</dbReference>
<dbReference type="PANTHER" id="PTHR43794:SF11">
    <property type="entry name" value="AMIDOHYDROLASE-RELATED DOMAIN-CONTAINING PROTEIN"/>
    <property type="match status" value="1"/>
</dbReference>
<feature type="domain" description="Amidohydrolase-related" evidence="3">
    <location>
        <begin position="73"/>
        <end position="422"/>
    </location>
</feature>
<gene>
    <name evidence="4" type="ORF">GCM10023150_13060</name>
</gene>
<dbReference type="Gene3D" id="2.30.40.10">
    <property type="entry name" value="Urease, subunit C, domain 1"/>
    <property type="match status" value="1"/>
</dbReference>
<dbReference type="InterPro" id="IPR006680">
    <property type="entry name" value="Amidohydro-rel"/>
</dbReference>
<dbReference type="GO" id="GO:0016787">
    <property type="term" value="F:hydrolase activity"/>
    <property type="evidence" value="ECO:0007669"/>
    <property type="project" value="UniProtKB-KW"/>
</dbReference>
<dbReference type="Gene3D" id="3.20.20.140">
    <property type="entry name" value="Metal-dependent hydrolases"/>
    <property type="match status" value="1"/>
</dbReference>
<comment type="similarity">
    <text evidence="1">Belongs to the metallo-dependent hydrolases superfamily. ATZ/TRZ family.</text>
</comment>
<dbReference type="InterPro" id="IPR050287">
    <property type="entry name" value="MTA/SAH_deaminase"/>
</dbReference>
<name>A0ABP8I179_9GAMM</name>
<dbReference type="EMBL" id="BAABFU010000002">
    <property type="protein sequence ID" value="GAA4349033.1"/>
    <property type="molecule type" value="Genomic_DNA"/>
</dbReference>
<dbReference type="Pfam" id="PF01979">
    <property type="entry name" value="Amidohydro_1"/>
    <property type="match status" value="1"/>
</dbReference>
<comment type="caution">
    <text evidence="4">The sequence shown here is derived from an EMBL/GenBank/DDBJ whole genome shotgun (WGS) entry which is preliminary data.</text>
</comment>